<evidence type="ECO:0000313" key="2">
    <source>
        <dbReference type="Proteomes" id="UP000320762"/>
    </source>
</evidence>
<gene>
    <name evidence="1" type="ORF">BD626DRAFT_477805</name>
</gene>
<organism evidence="1 2">
    <name type="scientific">Schizophyllum amplum</name>
    <dbReference type="NCBI Taxonomy" id="97359"/>
    <lineage>
        <taxon>Eukaryota</taxon>
        <taxon>Fungi</taxon>
        <taxon>Dikarya</taxon>
        <taxon>Basidiomycota</taxon>
        <taxon>Agaricomycotina</taxon>
        <taxon>Agaricomycetes</taxon>
        <taxon>Agaricomycetidae</taxon>
        <taxon>Agaricales</taxon>
        <taxon>Schizophyllaceae</taxon>
        <taxon>Schizophyllum</taxon>
    </lineage>
</organism>
<name>A0A550D0G8_9AGAR</name>
<evidence type="ECO:0000313" key="1">
    <source>
        <dbReference type="EMBL" id="TRM70543.1"/>
    </source>
</evidence>
<protein>
    <submittedName>
        <fullName evidence="1">Uncharacterized protein</fullName>
    </submittedName>
</protein>
<dbReference type="EMBL" id="VDMD01000001">
    <property type="protein sequence ID" value="TRM70543.1"/>
    <property type="molecule type" value="Genomic_DNA"/>
</dbReference>
<dbReference type="AlphaFoldDB" id="A0A550D0G8"/>
<sequence>MSVPVPQVTPDPGTLPALRVLAVRDVRHVRCWLLAAPDVRHLIVYVPVGRMGLEVDAGFGDVIVSGHKQENPGMQRAETAALPVPRKNAVLQGHVIAAGRALEDVTIVAYAGEGDERQAEVVGSFRKEGYRRCRDSEGYVVSGPRVAKNMEGEVEIRRVWIPRPNVEAGEARPSLISPDILDVVDWA</sequence>
<comment type="caution">
    <text evidence="1">The sequence shown here is derived from an EMBL/GenBank/DDBJ whole genome shotgun (WGS) entry which is preliminary data.</text>
</comment>
<reference evidence="1 2" key="1">
    <citation type="journal article" date="2019" name="New Phytol.">
        <title>Comparative genomics reveals unique wood-decay strategies and fruiting body development in the Schizophyllaceae.</title>
        <authorList>
            <person name="Almasi E."/>
            <person name="Sahu N."/>
            <person name="Krizsan K."/>
            <person name="Balint B."/>
            <person name="Kovacs G.M."/>
            <person name="Kiss B."/>
            <person name="Cseklye J."/>
            <person name="Drula E."/>
            <person name="Henrissat B."/>
            <person name="Nagy I."/>
            <person name="Chovatia M."/>
            <person name="Adam C."/>
            <person name="LaButti K."/>
            <person name="Lipzen A."/>
            <person name="Riley R."/>
            <person name="Grigoriev I.V."/>
            <person name="Nagy L.G."/>
        </authorList>
    </citation>
    <scope>NUCLEOTIDE SEQUENCE [LARGE SCALE GENOMIC DNA]</scope>
    <source>
        <strain evidence="1 2">NL-1724</strain>
    </source>
</reference>
<proteinExistence type="predicted"/>
<keyword evidence="2" id="KW-1185">Reference proteome</keyword>
<accession>A0A550D0G8</accession>
<dbReference type="Proteomes" id="UP000320762">
    <property type="component" value="Unassembled WGS sequence"/>
</dbReference>